<feature type="binding site" evidence="5">
    <location>
        <begin position="308"/>
        <end position="309"/>
    </location>
    <ligand>
        <name>FAD</name>
        <dbReference type="ChEBI" id="CHEBI:57692"/>
    </ligand>
</feature>
<reference evidence="7" key="1">
    <citation type="journal article" date="2021" name="PeerJ">
        <title>Extensive microbial diversity within the chicken gut microbiome revealed by metagenomics and culture.</title>
        <authorList>
            <person name="Gilroy R."/>
            <person name="Ravi A."/>
            <person name="Getino M."/>
            <person name="Pursley I."/>
            <person name="Horton D.L."/>
            <person name="Alikhan N.F."/>
            <person name="Baker D."/>
            <person name="Gharbi K."/>
            <person name="Hall N."/>
            <person name="Watson M."/>
            <person name="Adriaenssens E.M."/>
            <person name="Foster-Nyarko E."/>
            <person name="Jarju S."/>
            <person name="Secka A."/>
            <person name="Antonio M."/>
            <person name="Oren A."/>
            <person name="Chaudhuri R.R."/>
            <person name="La Ragione R."/>
            <person name="Hildebrand F."/>
            <person name="Pallen M.J."/>
        </authorList>
    </citation>
    <scope>NUCLEOTIDE SEQUENCE</scope>
    <source>
        <strain evidence="7">ChiBcec6-4105</strain>
    </source>
</reference>
<dbReference type="GO" id="GO:0033539">
    <property type="term" value="P:fatty acid beta-oxidation using acyl-CoA dehydrogenase"/>
    <property type="evidence" value="ECO:0007669"/>
    <property type="project" value="TreeGrafter"/>
</dbReference>
<dbReference type="PROSITE" id="PS51379">
    <property type="entry name" value="4FE4S_FER_2"/>
    <property type="match status" value="2"/>
</dbReference>
<dbReference type="PIRSF" id="PIRSF000089">
    <property type="entry name" value="Electra_flavoP_a"/>
    <property type="match status" value="1"/>
</dbReference>
<name>A0A9D2QVP3_9FIRM</name>
<dbReference type="Pfam" id="PF01012">
    <property type="entry name" value="ETF"/>
    <property type="match status" value="1"/>
</dbReference>
<dbReference type="InterPro" id="IPR017900">
    <property type="entry name" value="4Fe4S_Fe_S_CS"/>
</dbReference>
<proteinExistence type="inferred from homology"/>
<evidence type="ECO:0000256" key="5">
    <source>
        <dbReference type="PIRSR" id="PIRSR000089-1"/>
    </source>
</evidence>
<comment type="cofactor">
    <cofactor evidence="5">
        <name>FAD</name>
        <dbReference type="ChEBI" id="CHEBI:57692"/>
    </cofactor>
    <text evidence="5">Binds 1 FAD per dimer.</text>
</comment>
<dbReference type="InterPro" id="IPR017896">
    <property type="entry name" value="4Fe4S_Fe-S-bd"/>
</dbReference>
<dbReference type="GO" id="GO:0050660">
    <property type="term" value="F:flavin adenine dinucleotide binding"/>
    <property type="evidence" value="ECO:0007669"/>
    <property type="project" value="InterPro"/>
</dbReference>
<keyword evidence="5" id="KW-0274">FAD</keyword>
<dbReference type="PROSITE" id="PS00198">
    <property type="entry name" value="4FE4S_FER_1"/>
    <property type="match status" value="2"/>
</dbReference>
<evidence type="ECO:0000256" key="2">
    <source>
        <dbReference type="ARBA" id="ARBA00022723"/>
    </source>
</evidence>
<dbReference type="InterPro" id="IPR014729">
    <property type="entry name" value="Rossmann-like_a/b/a_fold"/>
</dbReference>
<feature type="binding site" evidence="5">
    <location>
        <position position="360"/>
    </location>
    <ligand>
        <name>FAD</name>
        <dbReference type="ChEBI" id="CHEBI:57692"/>
    </ligand>
</feature>
<evidence type="ECO:0000256" key="4">
    <source>
        <dbReference type="ARBA" id="ARBA00023014"/>
    </source>
</evidence>
<dbReference type="InterPro" id="IPR029035">
    <property type="entry name" value="DHS-like_NAD/FAD-binding_dom"/>
</dbReference>
<evidence type="ECO:0000313" key="8">
    <source>
        <dbReference type="Proteomes" id="UP000823892"/>
    </source>
</evidence>
<dbReference type="InterPro" id="IPR033947">
    <property type="entry name" value="ETF_alpha_N"/>
</dbReference>
<organism evidence="7 8">
    <name type="scientific">Candidatus Blautia avicola</name>
    <dbReference type="NCBI Taxonomy" id="2838483"/>
    <lineage>
        <taxon>Bacteria</taxon>
        <taxon>Bacillati</taxon>
        <taxon>Bacillota</taxon>
        <taxon>Clostridia</taxon>
        <taxon>Lachnospirales</taxon>
        <taxon>Lachnospiraceae</taxon>
        <taxon>Blautia</taxon>
    </lineage>
</organism>
<gene>
    <name evidence="7" type="ORF">H9914_04750</name>
</gene>
<dbReference type="EMBL" id="DWUY01000101">
    <property type="protein sequence ID" value="HJD28291.1"/>
    <property type="molecule type" value="Genomic_DNA"/>
</dbReference>
<sequence>MDLLKFDAELCTLCNKCIQKCPFGALNMGEKGIEVNEKCRMCGVCVKVCPQRAIRFEQKARSQDKKDWKGFLIFAEQERGKIHPVVFELIGEARKMAEKVGFDVDCLIIGGKGTRENARILLEYGVQHVFVFEDPCFEGFRADIYTDAAAECISRQKPASVLIGATALGRSLAPRLATRFHTGLTADCTSLDIRENTDMVQIRPAFGGNIMAQILITDSRPQFATVRYRVMDRAKKVEAPSGIIEDMGISDEMRQSGIRILSSQVIEHQKSIEEEDILVVAGRGVKSERDVEMCRKLAQTLGGQLAFTRPMVEDGYGDQKHQIGLSGRTVRPKLIITLGVSGAIQFTACMNQAECIVAVNTDPEAPIFKIAHYCIVDDLYQVVPVLMECLKNRKEE</sequence>
<dbReference type="GO" id="GO:0009055">
    <property type="term" value="F:electron transfer activity"/>
    <property type="evidence" value="ECO:0007669"/>
    <property type="project" value="InterPro"/>
</dbReference>
<dbReference type="Gene3D" id="3.30.70.20">
    <property type="match status" value="1"/>
</dbReference>
<feature type="binding site" evidence="5">
    <location>
        <begin position="322"/>
        <end position="326"/>
    </location>
    <ligand>
        <name>FAD</name>
        <dbReference type="ChEBI" id="CHEBI:57692"/>
    </ligand>
</feature>
<dbReference type="Gene3D" id="3.40.50.620">
    <property type="entry name" value="HUPs"/>
    <property type="match status" value="1"/>
</dbReference>
<dbReference type="PANTHER" id="PTHR43153">
    <property type="entry name" value="ELECTRON TRANSFER FLAVOPROTEIN ALPHA"/>
    <property type="match status" value="1"/>
</dbReference>
<dbReference type="InterPro" id="IPR014730">
    <property type="entry name" value="ETF_a/b_N"/>
</dbReference>
<dbReference type="Gene3D" id="3.40.50.1220">
    <property type="entry name" value="TPP-binding domain"/>
    <property type="match status" value="1"/>
</dbReference>
<dbReference type="SUPFAM" id="SSF54862">
    <property type="entry name" value="4Fe-4S ferredoxins"/>
    <property type="match status" value="1"/>
</dbReference>
<keyword evidence="2" id="KW-0479">Metal-binding</keyword>
<dbReference type="Pfam" id="PF13237">
    <property type="entry name" value="Fer4_10"/>
    <property type="match status" value="1"/>
</dbReference>
<evidence type="ECO:0000313" key="7">
    <source>
        <dbReference type="EMBL" id="HJD28291.1"/>
    </source>
</evidence>
<dbReference type="GO" id="GO:0046872">
    <property type="term" value="F:metal ion binding"/>
    <property type="evidence" value="ECO:0007669"/>
    <property type="project" value="UniProtKB-KW"/>
</dbReference>
<evidence type="ECO:0000256" key="1">
    <source>
        <dbReference type="ARBA" id="ARBA00005817"/>
    </source>
</evidence>
<protein>
    <submittedName>
        <fullName evidence="7">Electron transfer flavoprotein subunit alpha</fullName>
    </submittedName>
</protein>
<evidence type="ECO:0000259" key="6">
    <source>
        <dbReference type="PROSITE" id="PS51379"/>
    </source>
</evidence>
<feature type="domain" description="4Fe-4S ferredoxin-type" evidence="6">
    <location>
        <begin position="31"/>
        <end position="59"/>
    </location>
</feature>
<dbReference type="InterPro" id="IPR001308">
    <property type="entry name" value="ETF_a/FixB"/>
</dbReference>
<dbReference type="AlphaFoldDB" id="A0A9D2QVP3"/>
<feature type="binding site" evidence="5">
    <location>
        <position position="283"/>
    </location>
    <ligand>
        <name>FAD</name>
        <dbReference type="ChEBI" id="CHEBI:57692"/>
    </ligand>
</feature>
<dbReference type="Pfam" id="PF00766">
    <property type="entry name" value="ETF_alpha"/>
    <property type="match status" value="1"/>
</dbReference>
<dbReference type="CDD" id="cd01715">
    <property type="entry name" value="ETF_alpha"/>
    <property type="match status" value="1"/>
</dbReference>
<dbReference type="Proteomes" id="UP000823892">
    <property type="component" value="Unassembled WGS sequence"/>
</dbReference>
<comment type="caution">
    <text evidence="7">The sequence shown here is derived from an EMBL/GenBank/DDBJ whole genome shotgun (WGS) entry which is preliminary data.</text>
</comment>
<reference evidence="7" key="2">
    <citation type="submission" date="2021-04" db="EMBL/GenBank/DDBJ databases">
        <authorList>
            <person name="Gilroy R."/>
        </authorList>
    </citation>
    <scope>NUCLEOTIDE SEQUENCE</scope>
    <source>
        <strain evidence="7">ChiBcec6-4105</strain>
    </source>
</reference>
<dbReference type="GO" id="GO:0051536">
    <property type="term" value="F:iron-sulfur cluster binding"/>
    <property type="evidence" value="ECO:0007669"/>
    <property type="project" value="UniProtKB-KW"/>
</dbReference>
<dbReference type="SMART" id="SM00893">
    <property type="entry name" value="ETF"/>
    <property type="match status" value="1"/>
</dbReference>
<dbReference type="InterPro" id="IPR014731">
    <property type="entry name" value="ETF_asu_C"/>
</dbReference>
<accession>A0A9D2QVP3</accession>
<keyword evidence="5" id="KW-0285">Flavoprotein</keyword>
<keyword evidence="3" id="KW-0408">Iron</keyword>
<comment type="similarity">
    <text evidence="1">Belongs to the ETF alpha-subunit/FixB family.</text>
</comment>
<evidence type="ECO:0000256" key="3">
    <source>
        <dbReference type="ARBA" id="ARBA00023004"/>
    </source>
</evidence>
<dbReference type="SUPFAM" id="SSF52467">
    <property type="entry name" value="DHS-like NAD/FAD-binding domain"/>
    <property type="match status" value="1"/>
</dbReference>
<keyword evidence="4" id="KW-0411">Iron-sulfur</keyword>
<feature type="domain" description="4Fe-4S ferredoxin-type" evidence="6">
    <location>
        <begin position="2"/>
        <end position="30"/>
    </location>
</feature>
<dbReference type="SUPFAM" id="SSF52402">
    <property type="entry name" value="Adenine nucleotide alpha hydrolases-like"/>
    <property type="match status" value="1"/>
</dbReference>
<dbReference type="PANTHER" id="PTHR43153:SF1">
    <property type="entry name" value="ELECTRON TRANSFER FLAVOPROTEIN SUBUNIT ALPHA, MITOCHONDRIAL"/>
    <property type="match status" value="1"/>
</dbReference>